<feature type="compositionally biased region" description="Pro residues" evidence="1">
    <location>
        <begin position="366"/>
        <end position="378"/>
    </location>
</feature>
<dbReference type="SUPFAM" id="SSF51161">
    <property type="entry name" value="Trimeric LpxA-like enzymes"/>
    <property type="match status" value="1"/>
</dbReference>
<dbReference type="RefSeq" id="WP_250194854.1">
    <property type="nucleotide sequence ID" value="NZ_CP097635.1"/>
</dbReference>
<keyword evidence="3" id="KW-1185">Reference proteome</keyword>
<proteinExistence type="predicted"/>
<protein>
    <submittedName>
        <fullName evidence="2">Polymer-forming cytoskeletal protein</fullName>
    </submittedName>
</protein>
<sequence length="385" mass="40566">MTVPMTWLALFSLTALVLLLPMLPALREWRRPRDATPLHIDAQDALDPDLLARRFADRLAQALRESADHLNDQPLVRLAEAAQTAGPAGHPWPLTADEQARGRSQRLWSAAGSVQLPAHIAFHAEVAADDDLRSAKGATYRALLAGRQLWLAEGSQVLRWAHGHDVVVAEGAAIHGRCTAQQRLTLLGQARFQLLHAPLLQFGAPLPPEPEVPAVLPQPDATLPIEWHAGAGRGVAHADLRMPPRHGWQGDLVGMGQVQLGEGCHARGSLKARRTLTAGAGTRIDGHVIAEGAIELGEGCLVQGVVASETAVRLGRGCRIGLPGRPATVTAPHIEVAEGVVVHGTVWAGEQGLALSGSPGVASANPVPPQPALSPTLPPDLKAAA</sequence>
<dbReference type="Proteomes" id="UP001056201">
    <property type="component" value="Chromosome 1"/>
</dbReference>
<dbReference type="InterPro" id="IPR011004">
    <property type="entry name" value="Trimer_LpxA-like_sf"/>
</dbReference>
<dbReference type="EMBL" id="CP097635">
    <property type="protein sequence ID" value="URI06592.1"/>
    <property type="molecule type" value="Genomic_DNA"/>
</dbReference>
<organism evidence="2 3">
    <name type="scientific">Aquincola tertiaricarbonis</name>
    <dbReference type="NCBI Taxonomy" id="391953"/>
    <lineage>
        <taxon>Bacteria</taxon>
        <taxon>Pseudomonadati</taxon>
        <taxon>Pseudomonadota</taxon>
        <taxon>Betaproteobacteria</taxon>
        <taxon>Burkholderiales</taxon>
        <taxon>Sphaerotilaceae</taxon>
        <taxon>Aquincola</taxon>
    </lineage>
</organism>
<dbReference type="Gene3D" id="2.160.10.10">
    <property type="entry name" value="Hexapeptide repeat proteins"/>
    <property type="match status" value="1"/>
</dbReference>
<accession>A0ABY4S0T1</accession>
<reference evidence="2" key="1">
    <citation type="submission" date="2022-05" db="EMBL/GenBank/DDBJ databases">
        <title>An RpoN-dependent PEP-CTERM gene is involved in floc formation of an Aquincola tertiaricarbonis strain.</title>
        <authorList>
            <person name="Qiu D."/>
            <person name="Xia M."/>
        </authorList>
    </citation>
    <scope>NUCLEOTIDE SEQUENCE</scope>
    <source>
        <strain evidence="2">RN12</strain>
    </source>
</reference>
<gene>
    <name evidence="2" type="ORF">MW290_11845</name>
</gene>
<evidence type="ECO:0000313" key="2">
    <source>
        <dbReference type="EMBL" id="URI06592.1"/>
    </source>
</evidence>
<name>A0ABY4S0T1_AQUTE</name>
<evidence type="ECO:0000313" key="3">
    <source>
        <dbReference type="Proteomes" id="UP001056201"/>
    </source>
</evidence>
<evidence type="ECO:0000256" key="1">
    <source>
        <dbReference type="SAM" id="MobiDB-lite"/>
    </source>
</evidence>
<feature type="region of interest" description="Disordered" evidence="1">
    <location>
        <begin position="357"/>
        <end position="385"/>
    </location>
</feature>